<feature type="transmembrane region" description="Helical" evidence="4">
    <location>
        <begin position="236"/>
        <end position="260"/>
    </location>
</feature>
<dbReference type="PANTHER" id="PTHR11360">
    <property type="entry name" value="MONOCARBOXYLATE TRANSPORTER"/>
    <property type="match status" value="1"/>
</dbReference>
<sequence length="422" mass="44131">MTAGRIGTGRIYYGWIMVAICMFALMLTTGSTMNAFGLYVLPVSEAFGLSRASMNTGLILMNAGSAISALIIGRLIDRYPARLIMGGSGYALGASLVALGLSHNLWLSATILAIPVGLGMTGIGNLTSPTLVARWFTVHRGRALAITMMGMSVATIVVAPPVAWLIDQLGWRHSLITLGIVVAVLITLLLPLVRNGPGPDDHEIADGDAAREAAAAAIAEEDVRLSPRQLLAFPRFWAIGLSTALAMAIFQAMLISLVPIGREIGFSTTKAASLISVIGIAGISGKLMVAWLADRFDRALLLTALYAMLALAGAVMLFADSYPLLVAACLLIGLAAGATMPLYLALLADQFGAKSFGTGNGMITFSIAVISAVAVRYSGEVYDRTGGYDLMFYTFIAIGIASALLMATLRRGAGTPELAPAE</sequence>
<feature type="transmembrane region" description="Helical" evidence="4">
    <location>
        <begin position="144"/>
        <end position="166"/>
    </location>
</feature>
<dbReference type="InterPro" id="IPR011701">
    <property type="entry name" value="MFS"/>
</dbReference>
<feature type="transmembrane region" description="Helical" evidence="4">
    <location>
        <begin position="56"/>
        <end position="76"/>
    </location>
</feature>
<feature type="transmembrane region" description="Helical" evidence="4">
    <location>
        <begin position="272"/>
        <end position="292"/>
    </location>
</feature>
<evidence type="ECO:0000259" key="5">
    <source>
        <dbReference type="PROSITE" id="PS50850"/>
    </source>
</evidence>
<feature type="transmembrane region" description="Helical" evidence="4">
    <location>
        <begin position="83"/>
        <end position="101"/>
    </location>
</feature>
<feature type="transmembrane region" description="Helical" evidence="4">
    <location>
        <begin position="390"/>
        <end position="409"/>
    </location>
</feature>
<feature type="transmembrane region" description="Helical" evidence="4">
    <location>
        <begin position="107"/>
        <end position="132"/>
    </location>
</feature>
<evidence type="ECO:0000313" key="6">
    <source>
        <dbReference type="EMBL" id="MDE8653565.1"/>
    </source>
</evidence>
<organism evidence="6 7">
    <name type="scientific">Novosphingobium album</name>
    <name type="common">ex Liu et al. 2023</name>
    <dbReference type="NCBI Taxonomy" id="3031130"/>
    <lineage>
        <taxon>Bacteria</taxon>
        <taxon>Pseudomonadati</taxon>
        <taxon>Pseudomonadota</taxon>
        <taxon>Alphaproteobacteria</taxon>
        <taxon>Sphingomonadales</taxon>
        <taxon>Sphingomonadaceae</taxon>
        <taxon>Novosphingobium</taxon>
    </lineage>
</organism>
<feature type="transmembrane region" description="Helical" evidence="4">
    <location>
        <begin position="12"/>
        <end position="36"/>
    </location>
</feature>
<keyword evidence="1 4" id="KW-0812">Transmembrane</keyword>
<evidence type="ECO:0000256" key="1">
    <source>
        <dbReference type="ARBA" id="ARBA00022692"/>
    </source>
</evidence>
<evidence type="ECO:0000256" key="4">
    <source>
        <dbReference type="SAM" id="Phobius"/>
    </source>
</evidence>
<reference evidence="6 7" key="1">
    <citation type="submission" date="2023-03" db="EMBL/GenBank/DDBJ databases">
        <title>NovoSphingobium album sp. nov. isolated from polycyclic aromatic hydrocarbons- and heavy-metal polluted soil.</title>
        <authorList>
            <person name="Liu Z."/>
            <person name="Wang K."/>
        </authorList>
    </citation>
    <scope>NUCLEOTIDE SEQUENCE [LARGE SCALE GENOMIC DNA]</scope>
    <source>
        <strain evidence="6 7">H3SJ31-1</strain>
    </source>
</reference>
<dbReference type="Proteomes" id="UP001216253">
    <property type="component" value="Unassembled WGS sequence"/>
</dbReference>
<dbReference type="PROSITE" id="PS50850">
    <property type="entry name" value="MFS"/>
    <property type="match status" value="1"/>
</dbReference>
<dbReference type="Pfam" id="PF07690">
    <property type="entry name" value="MFS_1"/>
    <property type="match status" value="1"/>
</dbReference>
<dbReference type="SUPFAM" id="SSF103473">
    <property type="entry name" value="MFS general substrate transporter"/>
    <property type="match status" value="1"/>
</dbReference>
<evidence type="ECO:0000313" key="7">
    <source>
        <dbReference type="Proteomes" id="UP001216253"/>
    </source>
</evidence>
<keyword evidence="3 4" id="KW-0472">Membrane</keyword>
<keyword evidence="7" id="KW-1185">Reference proteome</keyword>
<keyword evidence="2 4" id="KW-1133">Transmembrane helix</keyword>
<dbReference type="InterPro" id="IPR020846">
    <property type="entry name" value="MFS_dom"/>
</dbReference>
<evidence type="ECO:0000256" key="3">
    <source>
        <dbReference type="ARBA" id="ARBA00023136"/>
    </source>
</evidence>
<name>A0ABT5WUI7_9SPHN</name>
<feature type="transmembrane region" description="Helical" evidence="4">
    <location>
        <begin position="325"/>
        <end position="347"/>
    </location>
</feature>
<dbReference type="InterPro" id="IPR050327">
    <property type="entry name" value="Proton-linked_MCT"/>
</dbReference>
<feature type="transmembrane region" description="Helical" evidence="4">
    <location>
        <begin position="172"/>
        <end position="193"/>
    </location>
</feature>
<dbReference type="RefSeq" id="WP_275229646.1">
    <property type="nucleotide sequence ID" value="NZ_JARESE010000062.1"/>
</dbReference>
<dbReference type="Gene3D" id="1.20.1250.20">
    <property type="entry name" value="MFS general substrate transporter like domains"/>
    <property type="match status" value="1"/>
</dbReference>
<accession>A0ABT5WUI7</accession>
<dbReference type="InterPro" id="IPR036259">
    <property type="entry name" value="MFS_trans_sf"/>
</dbReference>
<evidence type="ECO:0000256" key="2">
    <source>
        <dbReference type="ARBA" id="ARBA00022989"/>
    </source>
</evidence>
<feature type="domain" description="Major facilitator superfamily (MFS) profile" evidence="5">
    <location>
        <begin position="16"/>
        <end position="414"/>
    </location>
</feature>
<gene>
    <name evidence="6" type="ORF">PYV00_17840</name>
</gene>
<protein>
    <submittedName>
        <fullName evidence="6">MFS transporter</fullName>
    </submittedName>
</protein>
<dbReference type="EMBL" id="JARESE010000062">
    <property type="protein sequence ID" value="MDE8653565.1"/>
    <property type="molecule type" value="Genomic_DNA"/>
</dbReference>
<dbReference type="PANTHER" id="PTHR11360:SF290">
    <property type="entry name" value="MONOCARBOXYLATE MFS PERMEASE"/>
    <property type="match status" value="1"/>
</dbReference>
<feature type="transmembrane region" description="Helical" evidence="4">
    <location>
        <begin position="299"/>
        <end position="319"/>
    </location>
</feature>
<feature type="transmembrane region" description="Helical" evidence="4">
    <location>
        <begin position="359"/>
        <end position="378"/>
    </location>
</feature>
<comment type="caution">
    <text evidence="6">The sequence shown here is derived from an EMBL/GenBank/DDBJ whole genome shotgun (WGS) entry which is preliminary data.</text>
</comment>
<proteinExistence type="predicted"/>